<dbReference type="InterPro" id="IPR023696">
    <property type="entry name" value="Ureohydrolase_dom_sf"/>
</dbReference>
<dbReference type="CDD" id="cd09999">
    <property type="entry name" value="Arginase-like_1"/>
    <property type="match status" value="1"/>
</dbReference>
<reference evidence="5 6" key="1">
    <citation type="submission" date="2020-02" db="EMBL/GenBank/DDBJ databases">
        <title>Complete genome sequence of the novel Campylobacter species Candidatus Campylobacter infans.</title>
        <authorList>
            <person name="Duim B."/>
            <person name="Zomer A."/>
            <person name="van der Graaf L."/>
            <person name="Wagenaar J."/>
        </authorList>
    </citation>
    <scope>NUCLEOTIDE SEQUENCE [LARGE SCALE GENOMIC DNA]</scope>
    <source>
        <strain evidence="5 6">19S00001</strain>
    </source>
</reference>
<comment type="similarity">
    <text evidence="4">Belongs to the arginase family.</text>
</comment>
<sequence length="303" mass="33187">MQNETLKLVYPQWQGGDIVAFFKDLKPSEAARGYVLGAQILNLLVSNLNANLDKNTAFVPISVDYESDKSGKRLVQDGIIDKFILQEQTKKAFELLRAKNPAKILTLGGECAVSVAPFSYLAEKYKDEVAMIWIDAHPDLGVAGDDFYKGYHAMAVSALVGDGELSKVFALPAHIKPQNVLFVGLNSNEAQHYNDRRESLGIQAIWGKDILANEAKAMSEIRAWLAKSGAKKALIHLDLDVLDPKELYAAVGNTGILSVANVKNVINLISQNTQVVGLSVAEHLPKVQIKLKELLSNLPLIKE</sequence>
<dbReference type="EMBL" id="CP049075">
    <property type="protein sequence ID" value="QLI06157.1"/>
    <property type="molecule type" value="Genomic_DNA"/>
</dbReference>
<keyword evidence="3" id="KW-0464">Manganese</keyword>
<evidence type="ECO:0000256" key="1">
    <source>
        <dbReference type="ARBA" id="ARBA00022723"/>
    </source>
</evidence>
<keyword evidence="1" id="KW-0479">Metal-binding</keyword>
<dbReference type="Proteomes" id="UP000509414">
    <property type="component" value="Chromosome"/>
</dbReference>
<dbReference type="KEGG" id="cinf:CINF_1684"/>
<protein>
    <submittedName>
        <fullName evidence="5">Arginase</fullName>
    </submittedName>
</protein>
<evidence type="ECO:0000313" key="6">
    <source>
        <dbReference type="Proteomes" id="UP000509414"/>
    </source>
</evidence>
<accession>A0A7H9CJ57</accession>
<dbReference type="Gene3D" id="3.40.800.10">
    <property type="entry name" value="Ureohydrolase domain"/>
    <property type="match status" value="1"/>
</dbReference>
<evidence type="ECO:0000313" key="5">
    <source>
        <dbReference type="EMBL" id="QLI06157.1"/>
    </source>
</evidence>
<dbReference type="GO" id="GO:0030145">
    <property type="term" value="F:manganese ion binding"/>
    <property type="evidence" value="ECO:0007669"/>
    <property type="project" value="TreeGrafter"/>
</dbReference>
<dbReference type="AlphaFoldDB" id="A0A7H9CJ57"/>
<dbReference type="InterPro" id="IPR006035">
    <property type="entry name" value="Ureohydrolase"/>
</dbReference>
<gene>
    <name evidence="5" type="ORF">CINF_1684</name>
</gene>
<dbReference type="PANTHER" id="PTHR43782">
    <property type="entry name" value="ARGINASE"/>
    <property type="match status" value="1"/>
</dbReference>
<dbReference type="RefSeq" id="WP_179975230.1">
    <property type="nucleotide sequence ID" value="NZ_CP049075.1"/>
</dbReference>
<keyword evidence="2" id="KW-0378">Hydrolase</keyword>
<organism evidence="5 6">
    <name type="scientific">Candidatus Campylobacter infans</name>
    <dbReference type="NCBI Taxonomy" id="2561898"/>
    <lineage>
        <taxon>Bacteria</taxon>
        <taxon>Pseudomonadati</taxon>
        <taxon>Campylobacterota</taxon>
        <taxon>Epsilonproteobacteria</taxon>
        <taxon>Campylobacterales</taxon>
        <taxon>Campylobacteraceae</taxon>
        <taxon>Campylobacter</taxon>
    </lineage>
</organism>
<name>A0A7H9CJ57_9BACT</name>
<evidence type="ECO:0000256" key="2">
    <source>
        <dbReference type="ARBA" id="ARBA00022801"/>
    </source>
</evidence>
<dbReference type="SUPFAM" id="SSF52768">
    <property type="entry name" value="Arginase/deacetylase"/>
    <property type="match status" value="1"/>
</dbReference>
<proteinExistence type="inferred from homology"/>
<evidence type="ECO:0000256" key="3">
    <source>
        <dbReference type="ARBA" id="ARBA00023211"/>
    </source>
</evidence>
<dbReference type="GO" id="GO:0004053">
    <property type="term" value="F:arginase activity"/>
    <property type="evidence" value="ECO:0007669"/>
    <property type="project" value="TreeGrafter"/>
</dbReference>
<keyword evidence="6" id="KW-1185">Reference proteome</keyword>
<dbReference type="PROSITE" id="PS51409">
    <property type="entry name" value="ARGINASE_2"/>
    <property type="match status" value="1"/>
</dbReference>
<dbReference type="Pfam" id="PF00491">
    <property type="entry name" value="Arginase"/>
    <property type="match status" value="1"/>
</dbReference>
<dbReference type="GO" id="GO:0005829">
    <property type="term" value="C:cytosol"/>
    <property type="evidence" value="ECO:0007669"/>
    <property type="project" value="TreeGrafter"/>
</dbReference>
<dbReference type="PANTHER" id="PTHR43782:SF3">
    <property type="entry name" value="ARGINASE"/>
    <property type="match status" value="1"/>
</dbReference>
<evidence type="ECO:0000256" key="4">
    <source>
        <dbReference type="PROSITE-ProRule" id="PRU00742"/>
    </source>
</evidence>